<keyword evidence="2" id="KW-1185">Reference proteome</keyword>
<gene>
    <name evidence="1" type="ORF">KC01_LOCUS35187</name>
</gene>
<proteinExistence type="predicted"/>
<dbReference type="AlphaFoldDB" id="A0AAV2M4E4"/>
<accession>A0AAV2M4E4</accession>
<evidence type="ECO:0000313" key="2">
    <source>
        <dbReference type="Proteomes" id="UP001497482"/>
    </source>
</evidence>
<evidence type="ECO:0000313" key="1">
    <source>
        <dbReference type="EMBL" id="CAL1608217.1"/>
    </source>
</evidence>
<dbReference type="EMBL" id="OZ035828">
    <property type="protein sequence ID" value="CAL1608217.1"/>
    <property type="molecule type" value="Genomic_DNA"/>
</dbReference>
<sequence length="96" mass="9207">MGVVVGCSGGGCGGVFMFEGGGCIVGGVKGLWGVLGVFGELVRGGGVMERGMGGVGVGWVDCVGGGDGVDGFGWGKRGVGWCRGGAGGGRGCWVMC</sequence>
<protein>
    <submittedName>
        <fullName evidence="1">Uncharacterized protein</fullName>
    </submittedName>
</protein>
<name>A0AAV2M4E4_KNICA</name>
<organism evidence="1 2">
    <name type="scientific">Knipowitschia caucasica</name>
    <name type="common">Caucasian dwarf goby</name>
    <name type="synonym">Pomatoschistus caucasicus</name>
    <dbReference type="NCBI Taxonomy" id="637954"/>
    <lineage>
        <taxon>Eukaryota</taxon>
        <taxon>Metazoa</taxon>
        <taxon>Chordata</taxon>
        <taxon>Craniata</taxon>
        <taxon>Vertebrata</taxon>
        <taxon>Euteleostomi</taxon>
        <taxon>Actinopterygii</taxon>
        <taxon>Neopterygii</taxon>
        <taxon>Teleostei</taxon>
        <taxon>Neoteleostei</taxon>
        <taxon>Acanthomorphata</taxon>
        <taxon>Gobiaria</taxon>
        <taxon>Gobiiformes</taxon>
        <taxon>Gobioidei</taxon>
        <taxon>Gobiidae</taxon>
        <taxon>Gobiinae</taxon>
        <taxon>Knipowitschia</taxon>
    </lineage>
</organism>
<dbReference type="Proteomes" id="UP001497482">
    <property type="component" value="Chromosome 6"/>
</dbReference>
<reference evidence="1 2" key="1">
    <citation type="submission" date="2024-04" db="EMBL/GenBank/DDBJ databases">
        <authorList>
            <person name="Waldvogel A.-M."/>
            <person name="Schoenle A."/>
        </authorList>
    </citation>
    <scope>NUCLEOTIDE SEQUENCE [LARGE SCALE GENOMIC DNA]</scope>
</reference>